<accession>A0ABW0SPZ2</accession>
<keyword evidence="2" id="KW-0732">Signal</keyword>
<dbReference type="Pfam" id="PF07787">
    <property type="entry name" value="TMEM43"/>
    <property type="match status" value="1"/>
</dbReference>
<proteinExistence type="predicted"/>
<keyword evidence="1" id="KW-1133">Transmembrane helix</keyword>
<comment type="caution">
    <text evidence="3">The sequence shown here is derived from an EMBL/GenBank/DDBJ whole genome shotgun (WGS) entry which is preliminary data.</text>
</comment>
<dbReference type="InterPro" id="IPR012430">
    <property type="entry name" value="TMEM43_fam"/>
</dbReference>
<evidence type="ECO:0000313" key="4">
    <source>
        <dbReference type="Proteomes" id="UP001596036"/>
    </source>
</evidence>
<feature type="signal peptide" evidence="2">
    <location>
        <begin position="1"/>
        <end position="28"/>
    </location>
</feature>
<gene>
    <name evidence="3" type="ORF">ACFPN1_11885</name>
</gene>
<feature type="chain" id="PRO_5047225651" evidence="2">
    <location>
        <begin position="29"/>
        <end position="242"/>
    </location>
</feature>
<keyword evidence="4" id="KW-1185">Reference proteome</keyword>
<dbReference type="EMBL" id="JBHSNM010000003">
    <property type="protein sequence ID" value="MFC5570761.1"/>
    <property type="molecule type" value="Genomic_DNA"/>
</dbReference>
<protein>
    <submittedName>
        <fullName evidence="3">TMEM43 family protein</fullName>
    </submittedName>
</protein>
<name>A0ABW0SPZ2_9GAMM</name>
<feature type="transmembrane region" description="Helical" evidence="1">
    <location>
        <begin position="215"/>
        <end position="233"/>
    </location>
</feature>
<evidence type="ECO:0000256" key="2">
    <source>
        <dbReference type="SAM" id="SignalP"/>
    </source>
</evidence>
<sequence length="242" mass="26651">MIRVAAPRAVLLGVAALLAAAFATPVAAQTEPEDFPDPGAPIVDPDFKVATREFGLDRRVEMYQWRIGEDGYERVWHGALIDSSGFDAAHANPRALPLENRRWWAEKPTLDGKPLDPAVLRTLGEWRTLRPGFSRLPANLAASFQPEGEGLGSAENPLEPEIGDLRITWRELVLPPLGGKIVLRDGVWRLAEDPDAPRVNTPPSVSAQPQHAQRVWPFFGGGLVVVIAVMVAARRRRHRHGK</sequence>
<dbReference type="Proteomes" id="UP001596036">
    <property type="component" value="Unassembled WGS sequence"/>
</dbReference>
<evidence type="ECO:0000256" key="1">
    <source>
        <dbReference type="SAM" id="Phobius"/>
    </source>
</evidence>
<dbReference type="RefSeq" id="WP_386755212.1">
    <property type="nucleotide sequence ID" value="NZ_JBHSNM010000003.1"/>
</dbReference>
<reference evidence="4" key="1">
    <citation type="journal article" date="2019" name="Int. J. Syst. Evol. Microbiol.">
        <title>The Global Catalogue of Microorganisms (GCM) 10K type strain sequencing project: providing services to taxonomists for standard genome sequencing and annotation.</title>
        <authorList>
            <consortium name="The Broad Institute Genomics Platform"/>
            <consortium name="The Broad Institute Genome Sequencing Center for Infectious Disease"/>
            <person name="Wu L."/>
            <person name="Ma J."/>
        </authorList>
    </citation>
    <scope>NUCLEOTIDE SEQUENCE [LARGE SCALE GENOMIC DNA]</scope>
    <source>
        <strain evidence="4">KACC 11407</strain>
    </source>
</reference>
<evidence type="ECO:0000313" key="3">
    <source>
        <dbReference type="EMBL" id="MFC5570761.1"/>
    </source>
</evidence>
<organism evidence="3 4">
    <name type="scientific">Lysobacter yangpyeongensis</name>
    <dbReference type="NCBI Taxonomy" id="346182"/>
    <lineage>
        <taxon>Bacteria</taxon>
        <taxon>Pseudomonadati</taxon>
        <taxon>Pseudomonadota</taxon>
        <taxon>Gammaproteobacteria</taxon>
        <taxon>Lysobacterales</taxon>
        <taxon>Lysobacteraceae</taxon>
        <taxon>Lysobacter</taxon>
    </lineage>
</organism>
<keyword evidence="1" id="KW-0472">Membrane</keyword>
<keyword evidence="1" id="KW-0812">Transmembrane</keyword>